<dbReference type="InterPro" id="IPR005467">
    <property type="entry name" value="His_kinase_dom"/>
</dbReference>
<comment type="caution">
    <text evidence="6">The sequence shown here is derived from an EMBL/GenBank/DDBJ whole genome shotgun (WGS) entry which is preliminary data.</text>
</comment>
<dbReference type="EC" id="2.7.13.3" evidence="2"/>
<sequence>MDVLFSVSDTGIGIPEDKQNIIFNNFSQVDASTTRKYGGSGLGLAISKKLVQLMDGMIWVESNAHKGSTFFSQSDWVL</sequence>
<gene>
    <name evidence="6" type="ORF">OMM_12767</name>
</gene>
<dbReference type="PANTHER" id="PTHR43047:SF72">
    <property type="entry name" value="OSMOSENSING HISTIDINE PROTEIN KINASE SLN1"/>
    <property type="match status" value="1"/>
</dbReference>
<dbReference type="Gene3D" id="3.30.565.10">
    <property type="entry name" value="Histidine kinase-like ATPase, C-terminal domain"/>
    <property type="match status" value="1"/>
</dbReference>
<evidence type="ECO:0000259" key="5">
    <source>
        <dbReference type="PROSITE" id="PS50109"/>
    </source>
</evidence>
<name>A0A1V1NV53_9BACT</name>
<proteinExistence type="predicted"/>
<comment type="catalytic activity">
    <reaction evidence="1">
        <text>ATP + protein L-histidine = ADP + protein N-phospho-L-histidine.</text>
        <dbReference type="EC" id="2.7.13.3"/>
    </reaction>
</comment>
<evidence type="ECO:0000256" key="1">
    <source>
        <dbReference type="ARBA" id="ARBA00000085"/>
    </source>
</evidence>
<evidence type="ECO:0000256" key="2">
    <source>
        <dbReference type="ARBA" id="ARBA00012438"/>
    </source>
</evidence>
<dbReference type="Proteomes" id="UP000189670">
    <property type="component" value="Unassembled WGS sequence"/>
</dbReference>
<reference evidence="7" key="1">
    <citation type="submission" date="2012-11" db="EMBL/GenBank/DDBJ databases">
        <authorList>
            <person name="Lucero-Rivera Y.E."/>
            <person name="Tovar-Ramirez D."/>
        </authorList>
    </citation>
    <scope>NUCLEOTIDE SEQUENCE [LARGE SCALE GENOMIC DNA]</scope>
    <source>
        <strain evidence="7">Araruama</strain>
    </source>
</reference>
<dbReference type="EMBL" id="ATBP01001968">
    <property type="protein sequence ID" value="ETR66460.1"/>
    <property type="molecule type" value="Genomic_DNA"/>
</dbReference>
<evidence type="ECO:0000256" key="4">
    <source>
        <dbReference type="ARBA" id="ARBA00022777"/>
    </source>
</evidence>
<keyword evidence="3" id="KW-0808">Transferase</keyword>
<dbReference type="GO" id="GO:0005886">
    <property type="term" value="C:plasma membrane"/>
    <property type="evidence" value="ECO:0007669"/>
    <property type="project" value="TreeGrafter"/>
</dbReference>
<dbReference type="InterPro" id="IPR036890">
    <property type="entry name" value="HATPase_C_sf"/>
</dbReference>
<feature type="domain" description="Histidine kinase" evidence="5">
    <location>
        <begin position="1"/>
        <end position="70"/>
    </location>
</feature>
<evidence type="ECO:0000313" key="7">
    <source>
        <dbReference type="Proteomes" id="UP000189670"/>
    </source>
</evidence>
<dbReference type="PRINTS" id="PR00344">
    <property type="entry name" value="BCTRLSENSOR"/>
</dbReference>
<accession>A0A1V1NV53</accession>
<protein>
    <recommendedName>
        <fullName evidence="2">histidine kinase</fullName>
        <ecNumber evidence="2">2.7.13.3</ecNumber>
    </recommendedName>
</protein>
<evidence type="ECO:0000256" key="3">
    <source>
        <dbReference type="ARBA" id="ARBA00022679"/>
    </source>
</evidence>
<dbReference type="AlphaFoldDB" id="A0A1V1NV53"/>
<evidence type="ECO:0000313" key="6">
    <source>
        <dbReference type="EMBL" id="ETR66460.1"/>
    </source>
</evidence>
<organism evidence="6 7">
    <name type="scientific">Candidatus Magnetoglobus multicellularis str. Araruama</name>
    <dbReference type="NCBI Taxonomy" id="890399"/>
    <lineage>
        <taxon>Bacteria</taxon>
        <taxon>Pseudomonadati</taxon>
        <taxon>Thermodesulfobacteriota</taxon>
        <taxon>Desulfobacteria</taxon>
        <taxon>Desulfobacterales</taxon>
        <taxon>Desulfobacteraceae</taxon>
        <taxon>Candidatus Magnetoglobus</taxon>
    </lineage>
</organism>
<dbReference type="InterPro" id="IPR004358">
    <property type="entry name" value="Sig_transdc_His_kin-like_C"/>
</dbReference>
<dbReference type="GO" id="GO:0000155">
    <property type="term" value="F:phosphorelay sensor kinase activity"/>
    <property type="evidence" value="ECO:0007669"/>
    <property type="project" value="TreeGrafter"/>
</dbReference>
<keyword evidence="4" id="KW-0418">Kinase</keyword>
<dbReference type="Pfam" id="PF02518">
    <property type="entry name" value="HATPase_c"/>
    <property type="match status" value="1"/>
</dbReference>
<dbReference type="SMART" id="SM00387">
    <property type="entry name" value="HATPase_c"/>
    <property type="match status" value="1"/>
</dbReference>
<dbReference type="PANTHER" id="PTHR43047">
    <property type="entry name" value="TWO-COMPONENT HISTIDINE PROTEIN KINASE"/>
    <property type="match status" value="1"/>
</dbReference>
<dbReference type="GO" id="GO:0009927">
    <property type="term" value="F:histidine phosphotransfer kinase activity"/>
    <property type="evidence" value="ECO:0007669"/>
    <property type="project" value="TreeGrafter"/>
</dbReference>
<dbReference type="InterPro" id="IPR003594">
    <property type="entry name" value="HATPase_dom"/>
</dbReference>
<dbReference type="PROSITE" id="PS50109">
    <property type="entry name" value="HIS_KIN"/>
    <property type="match status" value="1"/>
</dbReference>
<dbReference type="SUPFAM" id="SSF55874">
    <property type="entry name" value="ATPase domain of HSP90 chaperone/DNA topoisomerase II/histidine kinase"/>
    <property type="match status" value="1"/>
</dbReference>